<organism evidence="1 2">
    <name type="scientific">Staphylococcus chromogenes</name>
    <name type="common">Staphylococcus hyicus subsp. chromogenes</name>
    <dbReference type="NCBI Taxonomy" id="46126"/>
    <lineage>
        <taxon>Bacteria</taxon>
        <taxon>Bacillati</taxon>
        <taxon>Bacillota</taxon>
        <taxon>Bacilli</taxon>
        <taxon>Bacillales</taxon>
        <taxon>Staphylococcaceae</taxon>
        <taxon>Staphylococcus</taxon>
    </lineage>
</organism>
<dbReference type="Proteomes" id="UP000242704">
    <property type="component" value="Unassembled WGS sequence"/>
</dbReference>
<protein>
    <recommendedName>
        <fullName evidence="3">DUF3269 family protein</fullName>
    </recommendedName>
</protein>
<evidence type="ECO:0008006" key="3">
    <source>
        <dbReference type="Google" id="ProtNLM"/>
    </source>
</evidence>
<evidence type="ECO:0000313" key="1">
    <source>
        <dbReference type="EMBL" id="PTG14147.1"/>
    </source>
</evidence>
<gene>
    <name evidence="1" type="ORF">BU653_06485</name>
</gene>
<proteinExistence type="predicted"/>
<reference evidence="1 2" key="1">
    <citation type="journal article" date="2016" name="Front. Microbiol.">
        <title>Comprehensive Phylogenetic Analysis of Bovine Non-aureus Staphylococci Species Based on Whole-Genome Sequencing.</title>
        <authorList>
            <person name="Naushad S."/>
            <person name="Barkema H.W."/>
            <person name="Luby C."/>
            <person name="Condas L.A."/>
            <person name="Nobrega D.B."/>
            <person name="Carson D.A."/>
            <person name="De Buck J."/>
        </authorList>
    </citation>
    <scope>NUCLEOTIDE SEQUENCE [LARGE SCALE GENOMIC DNA]</scope>
    <source>
        <strain evidence="1 2">SNUC 505</strain>
    </source>
</reference>
<sequence>MNTFHLYNAAEEKVLIVRETFGGYIMIGLPKRQYSHIDGYYPINEFNDFKARHNLMYAEELGSQISIFDI</sequence>
<dbReference type="AlphaFoldDB" id="A0AAE5W8K4"/>
<dbReference type="RefSeq" id="WP_105965190.1">
    <property type="nucleotide sequence ID" value="NZ_CP133247.1"/>
</dbReference>
<name>A0AAE5W8K4_STACR</name>
<dbReference type="EMBL" id="PZBZ01000029">
    <property type="protein sequence ID" value="PTG14147.1"/>
    <property type="molecule type" value="Genomic_DNA"/>
</dbReference>
<evidence type="ECO:0000313" key="2">
    <source>
        <dbReference type="Proteomes" id="UP000242704"/>
    </source>
</evidence>
<accession>A0AAE5W8K4</accession>
<comment type="caution">
    <text evidence="1">The sequence shown here is derived from an EMBL/GenBank/DDBJ whole genome shotgun (WGS) entry which is preliminary data.</text>
</comment>